<evidence type="ECO:0000256" key="2">
    <source>
        <dbReference type="SAM" id="SignalP"/>
    </source>
</evidence>
<proteinExistence type="predicted"/>
<dbReference type="SUPFAM" id="SSF110087">
    <property type="entry name" value="DR1885-like metal-binding protein"/>
    <property type="match status" value="1"/>
</dbReference>
<name>A0ABU5I653_9HYPH</name>
<dbReference type="EMBL" id="JAXLPB010000004">
    <property type="protein sequence ID" value="MDY8110289.1"/>
    <property type="molecule type" value="Genomic_DNA"/>
</dbReference>
<protein>
    <submittedName>
        <fullName evidence="3">Copper chaperone PCu(A)C</fullName>
    </submittedName>
</protein>
<evidence type="ECO:0000256" key="1">
    <source>
        <dbReference type="SAM" id="MobiDB-lite"/>
    </source>
</evidence>
<feature type="compositionally biased region" description="Basic and acidic residues" evidence="1">
    <location>
        <begin position="165"/>
        <end position="182"/>
    </location>
</feature>
<comment type="caution">
    <text evidence="3">The sequence shown here is derived from an EMBL/GenBank/DDBJ whole genome shotgun (WGS) entry which is preliminary data.</text>
</comment>
<feature type="chain" id="PRO_5047141127" evidence="2">
    <location>
        <begin position="24"/>
        <end position="182"/>
    </location>
</feature>
<sequence>MTSRLISLAGALLALSFAPGASAHDYTLGDLSIAHPWTRATLPNAPVAGAYLSIQNAGSQAVTLTGASTPAAESAEIHSMELIDGVMRMEKVEGGLTIEPGKSVTLEPGGYHVMMMGLAKPIEEGALIPMTLEFSDGKTLDVELQAEPVGVSRSGKTPPAGGMDGMDHGDGAEHGMDHGSKG</sequence>
<dbReference type="InterPro" id="IPR007410">
    <property type="entry name" value="LpqE-like"/>
</dbReference>
<dbReference type="PANTHER" id="PTHR36302">
    <property type="entry name" value="BLR7088 PROTEIN"/>
    <property type="match status" value="1"/>
</dbReference>
<keyword evidence="4" id="KW-1185">Reference proteome</keyword>
<evidence type="ECO:0000313" key="3">
    <source>
        <dbReference type="EMBL" id="MDY8110289.1"/>
    </source>
</evidence>
<feature type="region of interest" description="Disordered" evidence="1">
    <location>
        <begin position="147"/>
        <end position="182"/>
    </location>
</feature>
<gene>
    <name evidence="3" type="ORF">U0C82_14190</name>
</gene>
<accession>A0ABU5I653</accession>
<reference evidence="3 4" key="1">
    <citation type="submission" date="2023-12" db="EMBL/GenBank/DDBJ databases">
        <title>Description of Novel Strain Fulvimarina sp. 2208YS6-2-32 isolated from Uroteuthis (Photololigo) edulis.</title>
        <authorList>
            <person name="Park J.-S."/>
        </authorList>
    </citation>
    <scope>NUCLEOTIDE SEQUENCE [LARGE SCALE GENOMIC DNA]</scope>
    <source>
        <strain evidence="3 4">2208YS6-2-32</strain>
    </source>
</reference>
<organism evidence="3 4">
    <name type="scientific">Fulvimarina uroteuthidis</name>
    <dbReference type="NCBI Taxonomy" id="3098149"/>
    <lineage>
        <taxon>Bacteria</taxon>
        <taxon>Pseudomonadati</taxon>
        <taxon>Pseudomonadota</taxon>
        <taxon>Alphaproteobacteria</taxon>
        <taxon>Hyphomicrobiales</taxon>
        <taxon>Aurantimonadaceae</taxon>
        <taxon>Fulvimarina</taxon>
    </lineage>
</organism>
<keyword evidence="2" id="KW-0732">Signal</keyword>
<dbReference type="PANTHER" id="PTHR36302:SF1">
    <property type="entry name" value="COPPER CHAPERONE PCU(A)C"/>
    <property type="match status" value="1"/>
</dbReference>
<dbReference type="Proteomes" id="UP001294412">
    <property type="component" value="Unassembled WGS sequence"/>
</dbReference>
<dbReference type="Pfam" id="PF04314">
    <property type="entry name" value="PCuAC"/>
    <property type="match status" value="1"/>
</dbReference>
<dbReference type="Gene3D" id="2.60.40.1890">
    <property type="entry name" value="PCu(A)C copper chaperone"/>
    <property type="match status" value="1"/>
</dbReference>
<dbReference type="InterPro" id="IPR058248">
    <property type="entry name" value="Lxx211020-like"/>
</dbReference>
<feature type="signal peptide" evidence="2">
    <location>
        <begin position="1"/>
        <end position="23"/>
    </location>
</feature>
<dbReference type="RefSeq" id="WP_322187796.1">
    <property type="nucleotide sequence ID" value="NZ_JAXLPB010000004.1"/>
</dbReference>
<dbReference type="InterPro" id="IPR036182">
    <property type="entry name" value="PCuAC_sf"/>
</dbReference>
<evidence type="ECO:0000313" key="4">
    <source>
        <dbReference type="Proteomes" id="UP001294412"/>
    </source>
</evidence>